<dbReference type="OrthoDB" id="3234968at2759"/>
<dbReference type="AlphaFoldDB" id="A0A165FU81"/>
<evidence type="ECO:0000256" key="2">
    <source>
        <dbReference type="SAM" id="Phobius"/>
    </source>
</evidence>
<proteinExistence type="predicted"/>
<organism evidence="4 5">
    <name type="scientific">Laetiporus sulphureus 93-53</name>
    <dbReference type="NCBI Taxonomy" id="1314785"/>
    <lineage>
        <taxon>Eukaryota</taxon>
        <taxon>Fungi</taxon>
        <taxon>Dikarya</taxon>
        <taxon>Basidiomycota</taxon>
        <taxon>Agaricomycotina</taxon>
        <taxon>Agaricomycetes</taxon>
        <taxon>Polyporales</taxon>
        <taxon>Laetiporus</taxon>
    </lineage>
</organism>
<dbReference type="Gene3D" id="2.60.120.260">
    <property type="entry name" value="Galactose-binding domain-like"/>
    <property type="match status" value="1"/>
</dbReference>
<feature type="region of interest" description="Disordered" evidence="1">
    <location>
        <begin position="257"/>
        <end position="283"/>
    </location>
</feature>
<keyword evidence="2" id="KW-0472">Membrane</keyword>
<feature type="region of interest" description="Disordered" evidence="1">
    <location>
        <begin position="318"/>
        <end position="364"/>
    </location>
</feature>
<evidence type="ECO:0000256" key="1">
    <source>
        <dbReference type="SAM" id="MobiDB-lite"/>
    </source>
</evidence>
<name>A0A165FU81_9APHY</name>
<feature type="signal peptide" evidence="3">
    <location>
        <begin position="1"/>
        <end position="25"/>
    </location>
</feature>
<evidence type="ECO:0000313" key="4">
    <source>
        <dbReference type="EMBL" id="KZT09416.1"/>
    </source>
</evidence>
<keyword evidence="2" id="KW-0812">Transmembrane</keyword>
<feature type="compositionally biased region" description="Polar residues" evidence="1">
    <location>
        <begin position="257"/>
        <end position="268"/>
    </location>
</feature>
<protein>
    <submittedName>
        <fullName evidence="4">Uncharacterized protein</fullName>
    </submittedName>
</protein>
<feature type="chain" id="PRO_5007857936" evidence="3">
    <location>
        <begin position="26"/>
        <end position="364"/>
    </location>
</feature>
<dbReference type="InParanoid" id="A0A165FU81"/>
<dbReference type="GeneID" id="63831250"/>
<accession>A0A165FU81</accession>
<feature type="transmembrane region" description="Helical" evidence="2">
    <location>
        <begin position="197"/>
        <end position="220"/>
    </location>
</feature>
<dbReference type="EMBL" id="KV427611">
    <property type="protein sequence ID" value="KZT09416.1"/>
    <property type="molecule type" value="Genomic_DNA"/>
</dbReference>
<evidence type="ECO:0000313" key="5">
    <source>
        <dbReference type="Proteomes" id="UP000076871"/>
    </source>
</evidence>
<reference evidence="4 5" key="1">
    <citation type="journal article" date="2016" name="Mol. Biol. Evol.">
        <title>Comparative Genomics of Early-Diverging Mushroom-Forming Fungi Provides Insights into the Origins of Lignocellulose Decay Capabilities.</title>
        <authorList>
            <person name="Nagy L.G."/>
            <person name="Riley R."/>
            <person name="Tritt A."/>
            <person name="Adam C."/>
            <person name="Daum C."/>
            <person name="Floudas D."/>
            <person name="Sun H."/>
            <person name="Yadav J.S."/>
            <person name="Pangilinan J."/>
            <person name="Larsson K.H."/>
            <person name="Matsuura K."/>
            <person name="Barry K."/>
            <person name="Labutti K."/>
            <person name="Kuo R."/>
            <person name="Ohm R.A."/>
            <person name="Bhattacharya S.S."/>
            <person name="Shirouzu T."/>
            <person name="Yoshinaga Y."/>
            <person name="Martin F.M."/>
            <person name="Grigoriev I.V."/>
            <person name="Hibbett D.S."/>
        </authorList>
    </citation>
    <scope>NUCLEOTIDE SEQUENCE [LARGE SCALE GENOMIC DNA]</scope>
    <source>
        <strain evidence="4 5">93-53</strain>
    </source>
</reference>
<evidence type="ECO:0000256" key="3">
    <source>
        <dbReference type="SAM" id="SignalP"/>
    </source>
</evidence>
<gene>
    <name evidence="4" type="ORF">LAESUDRAFT_810453</name>
</gene>
<dbReference type="RefSeq" id="XP_040767156.1">
    <property type="nucleotide sequence ID" value="XM_040914222.1"/>
</dbReference>
<dbReference type="STRING" id="1314785.A0A165FU81"/>
<keyword evidence="5" id="KW-1185">Reference proteome</keyword>
<keyword evidence="3" id="KW-0732">Signal</keyword>
<sequence length="364" mass="38016">MPPSFGFLIPTLAAVLLSTSISSSAQQNVAVDADSPFIDFQGIWFDEFGDNGPGHTVYAASTGSSFTFTFIGSAIYYHSVINPNAGQASITLDSGDATIVDESVDAHKGEESTPAILWYKTGLNPSESHTMSLSYVGSGELGGGYVELYYLEYTEGGTSSATVPSSTGEANATASVAIATGTLSTELASGHSRSNTVLVAGLAGGLGGLFLLSTFVYLALYCEPGSLAMFPDAAERIGLAKRTSLPYTISAVTTFPTSTKSAQATNPRIPSPHVGPSTSSVHSFVEDQHTSLATDSPADTSRVAHDLQDHRIAKLRTLLSLERQPTDNTTMSAPVPSPRAPDATFSVSSEIADDPPPEYDGPRE</sequence>
<keyword evidence="2" id="KW-1133">Transmembrane helix</keyword>
<dbReference type="Proteomes" id="UP000076871">
    <property type="component" value="Unassembled WGS sequence"/>
</dbReference>